<name>A0A2P2BSR2_9FIRM</name>
<dbReference type="RefSeq" id="WP_092924980.1">
    <property type="nucleotide sequence ID" value="NZ_FJTZ01000012.1"/>
</dbReference>
<dbReference type="KEGG" id="rhom:FRIFI_1895"/>
<organism evidence="1 2">
    <name type="scientific">Romboutsia hominis</name>
    <dbReference type="NCBI Taxonomy" id="1507512"/>
    <lineage>
        <taxon>Bacteria</taxon>
        <taxon>Bacillati</taxon>
        <taxon>Bacillota</taxon>
        <taxon>Clostridia</taxon>
        <taxon>Peptostreptococcales</taxon>
        <taxon>Peptostreptococcaceae</taxon>
        <taxon>Romboutsia</taxon>
    </lineage>
</organism>
<evidence type="ECO:0000313" key="1">
    <source>
        <dbReference type="EMBL" id="CEI73425.1"/>
    </source>
</evidence>
<dbReference type="Proteomes" id="UP000245695">
    <property type="component" value="Chromosome 1"/>
</dbReference>
<sequence>MNENNYNKEEIDFEKLNSTLANPDFANWYYNEFMVKDNVVSIDEFVNIINTYNSNNIQS</sequence>
<gene>
    <name evidence="1" type="ORF">FRIFI_1895</name>
</gene>
<dbReference type="AlphaFoldDB" id="A0A2P2BSR2"/>
<protein>
    <submittedName>
        <fullName evidence="1">Uncharacterized protein</fullName>
    </submittedName>
</protein>
<evidence type="ECO:0000313" key="2">
    <source>
        <dbReference type="Proteomes" id="UP000245695"/>
    </source>
</evidence>
<keyword evidence="2" id="KW-1185">Reference proteome</keyword>
<proteinExistence type="predicted"/>
<reference evidence="1 2" key="1">
    <citation type="submission" date="2014-09" db="EMBL/GenBank/DDBJ databases">
        <authorList>
            <person name="Hornung B.V."/>
        </authorList>
    </citation>
    <scope>NUCLEOTIDE SEQUENCE [LARGE SCALE GENOMIC DNA]</scope>
    <source>
        <strain evidence="1 2">FRIFI</strain>
    </source>
</reference>
<dbReference type="EMBL" id="LN650648">
    <property type="protein sequence ID" value="CEI73425.1"/>
    <property type="molecule type" value="Genomic_DNA"/>
</dbReference>
<accession>A0A2P2BSR2</accession>